<dbReference type="Gene3D" id="1.10.1740.10">
    <property type="match status" value="1"/>
</dbReference>
<sequence>MTHDPHLAEDVLQDTFVQLLISNVRLAPGKEQTWLYKVARNRCLDLLKKNRKHDELPPDVPADPDWNRTFIEMISPLTKSEQEIISLKFIGGFLIKKLHTSPERP</sequence>
<evidence type="ECO:0000313" key="3">
    <source>
        <dbReference type="Proteomes" id="UP000322025"/>
    </source>
</evidence>
<dbReference type="SUPFAM" id="SSF88946">
    <property type="entry name" value="Sigma2 domain of RNA polymerase sigma factors"/>
    <property type="match status" value="1"/>
</dbReference>
<dbReference type="AlphaFoldDB" id="A0A5M9I3I1"/>
<comment type="caution">
    <text evidence="2">The sequence shown here is derived from an EMBL/GenBank/DDBJ whole genome shotgun (WGS) entry which is preliminary data.</text>
</comment>
<evidence type="ECO:0000259" key="1">
    <source>
        <dbReference type="Pfam" id="PF04542"/>
    </source>
</evidence>
<feature type="domain" description="RNA polymerase sigma-70 region 2" evidence="1">
    <location>
        <begin position="1"/>
        <end position="52"/>
    </location>
</feature>
<evidence type="ECO:0000313" key="2">
    <source>
        <dbReference type="EMBL" id="KAA8502181.1"/>
    </source>
</evidence>
<dbReference type="EMBL" id="VMSO01000003">
    <property type="protein sequence ID" value="KAA8502181.1"/>
    <property type="molecule type" value="Genomic_DNA"/>
</dbReference>
<dbReference type="Pfam" id="PF04542">
    <property type="entry name" value="Sigma70_r2"/>
    <property type="match status" value="1"/>
</dbReference>
<dbReference type="OrthoDB" id="2594372at2"/>
<dbReference type="Proteomes" id="UP000322025">
    <property type="component" value="Unassembled WGS sequence"/>
</dbReference>
<accession>A0A5M9I3I1</accession>
<dbReference type="InterPro" id="IPR007627">
    <property type="entry name" value="RNA_pol_sigma70_r2"/>
</dbReference>
<dbReference type="GO" id="GO:0003700">
    <property type="term" value="F:DNA-binding transcription factor activity"/>
    <property type="evidence" value="ECO:0007669"/>
    <property type="project" value="InterPro"/>
</dbReference>
<dbReference type="GO" id="GO:0006352">
    <property type="term" value="P:DNA-templated transcription initiation"/>
    <property type="evidence" value="ECO:0007669"/>
    <property type="project" value="InterPro"/>
</dbReference>
<gene>
    <name evidence="2" type="ORF">FNY66_03375</name>
</gene>
<reference evidence="2" key="1">
    <citation type="submission" date="2019-07" db="EMBL/GenBank/DDBJ databases">
        <authorList>
            <person name="Wongkuna S."/>
            <person name="Scaria J."/>
        </authorList>
    </citation>
    <scope>NUCLEOTIDE SEQUENCE [LARGE SCALE GENOMIC DNA]</scope>
    <source>
        <strain evidence="2">SW178</strain>
    </source>
</reference>
<name>A0A5M9I3I1_9FIRM</name>
<protein>
    <submittedName>
        <fullName evidence="2">RNA polymerase sigma factor</fullName>
    </submittedName>
</protein>
<organism evidence="2 3">
    <name type="scientific">Mediterraneibacter catenae</name>
    <dbReference type="NCBI Taxonomy" id="2594882"/>
    <lineage>
        <taxon>Bacteria</taxon>
        <taxon>Bacillati</taxon>
        <taxon>Bacillota</taxon>
        <taxon>Clostridia</taxon>
        <taxon>Lachnospirales</taxon>
        <taxon>Lachnospiraceae</taxon>
        <taxon>Mediterraneibacter</taxon>
    </lineage>
</organism>
<proteinExistence type="predicted"/>
<dbReference type="InterPro" id="IPR013325">
    <property type="entry name" value="RNA_pol_sigma_r2"/>
</dbReference>
<keyword evidence="3" id="KW-1185">Reference proteome</keyword>